<dbReference type="Proteomes" id="UP000277864">
    <property type="component" value="Unassembled WGS sequence"/>
</dbReference>
<dbReference type="Pfam" id="PF10022">
    <property type="entry name" value="DUF2264"/>
    <property type="match status" value="1"/>
</dbReference>
<evidence type="ECO:0000259" key="2">
    <source>
        <dbReference type="Pfam" id="PF20938"/>
    </source>
</evidence>
<reference evidence="3 4" key="1">
    <citation type="submission" date="2018-03" db="EMBL/GenBank/DDBJ databases">
        <authorList>
            <person name="Gulvik C.A."/>
        </authorList>
    </citation>
    <scope>NUCLEOTIDE SEQUENCE [LARGE SCALE GENOMIC DNA]</scope>
    <source>
        <strain evidence="3 4">JCM 31581</strain>
    </source>
</reference>
<protein>
    <recommendedName>
        <fullName evidence="5">DUF2264 domain-containing protein</fullName>
    </recommendedName>
</protein>
<keyword evidence="4" id="KW-1185">Reference proteome</keyword>
<dbReference type="RefSeq" id="WP_125943496.1">
    <property type="nucleotide sequence ID" value="NZ_PXZH01000003.1"/>
</dbReference>
<evidence type="ECO:0000313" key="3">
    <source>
        <dbReference type="EMBL" id="RST89069.1"/>
    </source>
</evidence>
<dbReference type="PANTHER" id="PTHR35339">
    <property type="entry name" value="LINALOOL DEHYDRATASE_ISOMERASE DOMAIN-CONTAINING PROTEIN"/>
    <property type="match status" value="1"/>
</dbReference>
<sequence>MKVSNQFSIENLSIIDYFLNLMEPIQHKLSDIEKGKLIIGETGTVYSRKIADSEGFFRILWGYSAYYIQNAVDDFFYSLLLGIKEGTNPHSVNYWGDLTDTNQLMVEMAPLSFFLIMHEEKVKEYYDYDTLTNLFNWLNQINNYQPCQNNWLFFRVLVNRCLNNLFFKNKDKEIKKDLEMIDSFYIGDGWYYDGHYSQKDYYISFAFHFYSLLDSVICKDKDPERSKLYKERAGEFAKNFQYWFDKEGRGLPFGRSLTYRFAQSCFWSAMIFAEVETYPVEYSKYFLEKNLAYWMRQPICDNSGLMTIGYTYPNLIMSEEYNGPGSPYWALKTFLILGISKNHKFWTIQPSYPNNKQASYLIEKGDMLVETGKASLQAFPIRQGALQHINGSIKYSKYVYSTNFGFNISRGGSGLNSLAFDNSFSLSEGDEFFKINTLSDDAEISEEYVIHNWRPWKDVSIKTIILPSFPWHLRYHIIETERNLQFADAGFSVPDDIYYNCSKSDSHQIVLESRVGTSAILKIASSGNLFTTKTLVNTNILYNKAKYPYIIGDLSPGRHTLCHLFYGDDNNTFNTDAIPDVWQDGEELVVLFKNGIKKKICIR</sequence>
<feature type="domain" description="DUF2264" evidence="2">
    <location>
        <begin position="392"/>
        <end position="559"/>
    </location>
</feature>
<dbReference type="InterPro" id="IPR049349">
    <property type="entry name" value="DUF2264_N"/>
</dbReference>
<organism evidence="3 4">
    <name type="scientific">Vagococcus humatus</name>
    <dbReference type="NCBI Taxonomy" id="1889241"/>
    <lineage>
        <taxon>Bacteria</taxon>
        <taxon>Bacillati</taxon>
        <taxon>Bacillota</taxon>
        <taxon>Bacilli</taxon>
        <taxon>Lactobacillales</taxon>
        <taxon>Enterococcaceae</taxon>
        <taxon>Vagococcus</taxon>
    </lineage>
</organism>
<name>A0A3S0AD71_9ENTE</name>
<evidence type="ECO:0000313" key="4">
    <source>
        <dbReference type="Proteomes" id="UP000277864"/>
    </source>
</evidence>
<dbReference type="EMBL" id="PXZH01000003">
    <property type="protein sequence ID" value="RST89069.1"/>
    <property type="molecule type" value="Genomic_DNA"/>
</dbReference>
<dbReference type="Pfam" id="PF20938">
    <property type="entry name" value="DUF2264_C"/>
    <property type="match status" value="1"/>
</dbReference>
<proteinExistence type="predicted"/>
<gene>
    <name evidence="3" type="ORF">C7P63_07205</name>
</gene>
<dbReference type="PANTHER" id="PTHR35339:SF4">
    <property type="entry name" value="LINALOOL DEHYDRATASE_ISOMERASE DOMAIN-CONTAINING PROTEIN"/>
    <property type="match status" value="1"/>
</dbReference>
<feature type="domain" description="DUF2264" evidence="1">
    <location>
        <begin position="16"/>
        <end position="349"/>
    </location>
</feature>
<accession>A0A3S0AD71</accession>
<dbReference type="InterPro" id="IPR016624">
    <property type="entry name" value="UCP014753"/>
</dbReference>
<evidence type="ECO:0000259" key="1">
    <source>
        <dbReference type="Pfam" id="PF10022"/>
    </source>
</evidence>
<dbReference type="AlphaFoldDB" id="A0A3S0AD71"/>
<dbReference type="InterPro" id="IPR049237">
    <property type="entry name" value="DUF2264_C"/>
</dbReference>
<comment type="caution">
    <text evidence="3">The sequence shown here is derived from an EMBL/GenBank/DDBJ whole genome shotgun (WGS) entry which is preliminary data.</text>
</comment>
<dbReference type="OrthoDB" id="9813465at2"/>
<dbReference type="PIRSF" id="PIRSF014753">
    <property type="entry name" value="UCP014753"/>
    <property type="match status" value="1"/>
</dbReference>
<evidence type="ECO:0008006" key="5">
    <source>
        <dbReference type="Google" id="ProtNLM"/>
    </source>
</evidence>